<organism evidence="1">
    <name type="scientific">Salmonella enterica</name>
    <name type="common">Salmonella choleraesuis</name>
    <dbReference type="NCBI Taxonomy" id="28901"/>
    <lineage>
        <taxon>Bacteria</taxon>
        <taxon>Pseudomonadati</taxon>
        <taxon>Pseudomonadota</taxon>
        <taxon>Gammaproteobacteria</taxon>
        <taxon>Enterobacterales</taxon>
        <taxon>Enterobacteriaceae</taxon>
        <taxon>Salmonella</taxon>
    </lineage>
</organism>
<evidence type="ECO:0000313" key="1">
    <source>
        <dbReference type="EMBL" id="OEH99251.1"/>
    </source>
</evidence>
<dbReference type="InterPro" id="IPR009363">
    <property type="entry name" value="Phage_Mu_Gp16"/>
</dbReference>
<name>A0A3F3II65_SALER</name>
<evidence type="ECO:0008006" key="2">
    <source>
        <dbReference type="Google" id="ProtNLM"/>
    </source>
</evidence>
<protein>
    <recommendedName>
        <fullName evidence="2">Regulatory protein GemA</fullName>
    </recommendedName>
</protein>
<accession>A0A3F3II65</accession>
<dbReference type="Proteomes" id="UP000852880">
    <property type="component" value="Unassembled WGS sequence"/>
</dbReference>
<comment type="caution">
    <text evidence="1">The sequence shown here is derived from an EMBL/GenBank/DDBJ whole genome shotgun (WGS) entry which is preliminary data.</text>
</comment>
<dbReference type="AlphaFoldDB" id="A0A3F3II65"/>
<proteinExistence type="predicted"/>
<dbReference type="Pfam" id="PF06252">
    <property type="entry name" value="GemA"/>
    <property type="match status" value="1"/>
</dbReference>
<gene>
    <name evidence="1" type="ORF">BH006_14025</name>
</gene>
<dbReference type="EMBL" id="MJEL01000004">
    <property type="protein sequence ID" value="OEH99251.1"/>
    <property type="molecule type" value="Genomic_DNA"/>
</dbReference>
<sequence>MNSPVAKRLIGAVKAGQSFLGWDDVTYRSVIARLTGGKTSAKACSIRELSDIKEYMHSQGFPRKAPAGKGRRPNVAMNRKAMLSKIEALLADAGRSWAYAEGLAAHMYKQNVIEWLSDDQLAGVMVALVKDARKRTGKA</sequence>
<dbReference type="RefSeq" id="WP_069721026.1">
    <property type="nucleotide sequence ID" value="NZ_MJEL01000004.1"/>
</dbReference>
<reference evidence="1" key="1">
    <citation type="submission" date="2016-09" db="EMBL/GenBank/DDBJ databases">
        <title>Whole Genome Sequencing of Salmonella enterica subsp. enterica serovar Nottingham.</title>
        <authorList>
            <person name="Zheng J."/>
            <person name="Wang H."/>
        </authorList>
    </citation>
    <scope>NUCLEOTIDE SEQUENCE [LARGE SCALE GENOMIC DNA]</scope>
    <source>
        <strain evidence="1">CFSAN055411</strain>
    </source>
</reference>